<dbReference type="Gene3D" id="3.30.720.120">
    <property type="match status" value="1"/>
</dbReference>
<dbReference type="OrthoDB" id="66829at2"/>
<gene>
    <name evidence="2" type="ORF">E2605_11615</name>
</gene>
<dbReference type="SUPFAM" id="SSF54593">
    <property type="entry name" value="Glyoxalase/Bleomycin resistance protein/Dihydroxybiphenyl dioxygenase"/>
    <property type="match status" value="1"/>
</dbReference>
<dbReference type="AlphaFoldDB" id="A0A4Y8L406"/>
<dbReference type="InterPro" id="IPR025870">
    <property type="entry name" value="Glyoxalase-like_dom"/>
</dbReference>
<proteinExistence type="predicted"/>
<dbReference type="Pfam" id="PF12681">
    <property type="entry name" value="Glyoxalase_2"/>
    <property type="match status" value="1"/>
</dbReference>
<dbReference type="PROSITE" id="PS51819">
    <property type="entry name" value="VOC"/>
    <property type="match status" value="1"/>
</dbReference>
<dbReference type="Proteomes" id="UP000297861">
    <property type="component" value="Unassembled WGS sequence"/>
</dbReference>
<evidence type="ECO:0000313" key="2">
    <source>
        <dbReference type="EMBL" id="TFD96232.1"/>
    </source>
</evidence>
<evidence type="ECO:0000313" key="3">
    <source>
        <dbReference type="Proteomes" id="UP000297861"/>
    </source>
</evidence>
<feature type="domain" description="VOC" evidence="1">
    <location>
        <begin position="4"/>
        <end position="120"/>
    </location>
</feature>
<dbReference type="Gene3D" id="3.30.720.110">
    <property type="match status" value="1"/>
</dbReference>
<accession>A0A4Y8L406</accession>
<name>A0A4Y8L406_9BACT</name>
<evidence type="ECO:0000259" key="1">
    <source>
        <dbReference type="PROSITE" id="PS51819"/>
    </source>
</evidence>
<organism evidence="2 3">
    <name type="scientific">Dysgonomonas capnocytophagoides</name>
    <dbReference type="NCBI Taxonomy" id="45254"/>
    <lineage>
        <taxon>Bacteria</taxon>
        <taxon>Pseudomonadati</taxon>
        <taxon>Bacteroidota</taxon>
        <taxon>Bacteroidia</taxon>
        <taxon>Bacteroidales</taxon>
        <taxon>Dysgonomonadaceae</taxon>
        <taxon>Dysgonomonas</taxon>
    </lineage>
</organism>
<keyword evidence="3" id="KW-1185">Reference proteome</keyword>
<comment type="caution">
    <text evidence="2">The sequence shown here is derived from an EMBL/GenBank/DDBJ whole genome shotgun (WGS) entry which is preliminary data.</text>
</comment>
<dbReference type="InterPro" id="IPR037523">
    <property type="entry name" value="VOC_core"/>
</dbReference>
<reference evidence="2 3" key="1">
    <citation type="submission" date="2019-03" db="EMBL/GenBank/DDBJ databases">
        <title>San Antonio Military Medical Center submission to MRSN (WRAIR), pending publication.</title>
        <authorList>
            <person name="Blyth D.M."/>
            <person name="Mccarthy S.L."/>
            <person name="Schall S.E."/>
            <person name="Stam J.A."/>
            <person name="Ong A.C."/>
            <person name="Mcgann P.T."/>
        </authorList>
    </citation>
    <scope>NUCLEOTIDE SEQUENCE [LARGE SCALE GENOMIC DNA]</scope>
    <source>
        <strain evidence="2 3">MRSN571793</strain>
    </source>
</reference>
<dbReference type="EMBL" id="SOML01000006">
    <property type="protein sequence ID" value="TFD96232.1"/>
    <property type="molecule type" value="Genomic_DNA"/>
</dbReference>
<dbReference type="RefSeq" id="WP_026627919.1">
    <property type="nucleotide sequence ID" value="NZ_JBKUNW010000006.1"/>
</dbReference>
<protein>
    <submittedName>
        <fullName evidence="2">Glyoxalase</fullName>
    </submittedName>
</protein>
<dbReference type="STRING" id="1121485.GCA_000426485_00669"/>
<dbReference type="InterPro" id="IPR029068">
    <property type="entry name" value="Glyas_Bleomycin-R_OHBP_Dase"/>
</dbReference>
<sequence>METTNLSVCFHTQKIAECKDFYVNNLDAVVTFDSEWYIVLHVDKLKQFSLCFMTPQDETPLYGKGGVTLNFMVNDVDKVYNELVEVKKLQPIRDLTSNPWGDRSFILSDPLGNRLYVYSEIKPSDEYKNCIK</sequence>